<organism evidence="4 5">
    <name type="scientific">Sulfurimonas diazotrophicus</name>
    <dbReference type="NCBI Taxonomy" id="3131939"/>
    <lineage>
        <taxon>Bacteria</taxon>
        <taxon>Pseudomonadati</taxon>
        <taxon>Campylobacterota</taxon>
        <taxon>Epsilonproteobacteria</taxon>
        <taxon>Campylobacterales</taxon>
        <taxon>Sulfurimonadaceae</taxon>
        <taxon>Sulfurimonas</taxon>
    </lineage>
</organism>
<reference evidence="4 5" key="1">
    <citation type="submission" date="2024-03" db="EMBL/GenBank/DDBJ databases">
        <title>Sulfurimonas sp. HSL3-1.</title>
        <authorList>
            <person name="Wang S."/>
        </authorList>
    </citation>
    <scope>NUCLEOTIDE SEQUENCE [LARGE SCALE GENOMIC DNA]</scope>
    <source>
        <strain evidence="4 5">HSL3-1</strain>
    </source>
</reference>
<dbReference type="RefSeq" id="WP_345970358.1">
    <property type="nucleotide sequence ID" value="NZ_CP147920.1"/>
</dbReference>
<evidence type="ECO:0000256" key="3">
    <source>
        <dbReference type="ARBA" id="ARBA00022729"/>
    </source>
</evidence>
<dbReference type="Proteomes" id="UP001447842">
    <property type="component" value="Chromosome"/>
</dbReference>
<evidence type="ECO:0000313" key="4">
    <source>
        <dbReference type="EMBL" id="XAU15289.1"/>
    </source>
</evidence>
<keyword evidence="3" id="KW-0732">Signal</keyword>
<dbReference type="Pfam" id="PF03573">
    <property type="entry name" value="OprD"/>
    <property type="match status" value="1"/>
</dbReference>
<sequence>MMALSASLIAADNTVAAWFADGKAYGDIRYYYIETDKDNGAGTTSSAHANTIGGELGYETAELYGLKMGATFMTTNPFALPNAVDTSIIGKDNGVRGAADPAKGFSVLGEAYLQYSRGPMTLWYGRKKYNTPLIHAKVVRLLPSTVQGGMAAATLGGATLSIGYLDRFKQRTSNDFVNIIEHALGADTETVTGHTAGYVAPLSIVYSGYDAKLEAYNYCSPDFMNALYVGAGYTYALGTSGALLDVGAQYINQQSIGNAADNLESNTSITGGKKLNSNAFGFKATLSHHEGSFFVAYTKVLRSAGDHDSLVLPWDGTPLFTNMITSNDLFQSLYGSAFQADSAYIGGTQGIKLAYAQGFDFTGISGFKATVSWAQFSNNRPGYDKDQQDINAVLAYKRDAFSLALKGIWVSNNTGASKDGTVSQLDNLTQYRVIANYTF</sequence>
<dbReference type="EMBL" id="CP147920">
    <property type="protein sequence ID" value="XAU15289.1"/>
    <property type="molecule type" value="Genomic_DNA"/>
</dbReference>
<keyword evidence="2" id="KW-0813">Transport</keyword>
<comment type="similarity">
    <text evidence="1">Belongs to the outer membrane porin (Opr) (TC 1.B.25) family.</text>
</comment>
<evidence type="ECO:0000256" key="1">
    <source>
        <dbReference type="ARBA" id="ARBA00009075"/>
    </source>
</evidence>
<evidence type="ECO:0000256" key="2">
    <source>
        <dbReference type="ARBA" id="ARBA00022448"/>
    </source>
</evidence>
<dbReference type="PANTHER" id="PTHR34596:SF2">
    <property type="entry name" value="CHITOPORIN"/>
    <property type="match status" value="1"/>
</dbReference>
<proteinExistence type="inferred from homology"/>
<protein>
    <submittedName>
        <fullName evidence="4">OprD family outer membrane porin</fullName>
    </submittedName>
</protein>
<accession>A0ABZ3HAE6</accession>
<dbReference type="Gene3D" id="2.40.160.10">
    <property type="entry name" value="Porin"/>
    <property type="match status" value="1"/>
</dbReference>
<evidence type="ECO:0000313" key="5">
    <source>
        <dbReference type="Proteomes" id="UP001447842"/>
    </source>
</evidence>
<keyword evidence="5" id="KW-1185">Reference proteome</keyword>
<dbReference type="InterPro" id="IPR005318">
    <property type="entry name" value="OM_porin_bac"/>
</dbReference>
<gene>
    <name evidence="4" type="ORF">WCY31_01000</name>
</gene>
<dbReference type="PANTHER" id="PTHR34596">
    <property type="entry name" value="CHITOPORIN"/>
    <property type="match status" value="1"/>
</dbReference>
<dbReference type="InterPro" id="IPR023614">
    <property type="entry name" value="Porin_dom_sf"/>
</dbReference>
<name>A0ABZ3HAE6_9BACT</name>